<evidence type="ECO:0000256" key="2">
    <source>
        <dbReference type="ARBA" id="ARBA00022679"/>
    </source>
</evidence>
<evidence type="ECO:0000313" key="5">
    <source>
        <dbReference type="EMBL" id="MEU3711937.1"/>
    </source>
</evidence>
<evidence type="ECO:0000256" key="3">
    <source>
        <dbReference type="ARBA" id="ARBA00030771"/>
    </source>
</evidence>
<name>A0ABV2Z1Q9_9ACTN</name>
<dbReference type="RefSeq" id="WP_078654314.1">
    <property type="nucleotide sequence ID" value="NZ_JBEZVI010000013.1"/>
</dbReference>
<evidence type="ECO:0000256" key="4">
    <source>
        <dbReference type="SAM" id="MobiDB-lite"/>
    </source>
</evidence>
<protein>
    <recommendedName>
        <fullName evidence="3">Cyclodipeptide synthase</fullName>
    </recommendedName>
</protein>
<evidence type="ECO:0000256" key="1">
    <source>
        <dbReference type="ARBA" id="ARBA00006034"/>
    </source>
</evidence>
<proteinExistence type="inferred from homology"/>
<dbReference type="Gene3D" id="3.40.50.11710">
    <property type="entry name" value="Cyclodipeptide synthase"/>
    <property type="match status" value="1"/>
</dbReference>
<accession>A0ABV2Z1Q9</accession>
<evidence type="ECO:0000313" key="6">
    <source>
        <dbReference type="Proteomes" id="UP001550853"/>
    </source>
</evidence>
<dbReference type="Pfam" id="PF16715">
    <property type="entry name" value="CDPS"/>
    <property type="match status" value="1"/>
</dbReference>
<comment type="similarity">
    <text evidence="1">Belongs to the CDPS family.</text>
</comment>
<keyword evidence="6" id="KW-1185">Reference proteome</keyword>
<dbReference type="InterPro" id="IPR030903">
    <property type="entry name" value="CDPS"/>
</dbReference>
<dbReference type="Proteomes" id="UP001550853">
    <property type="component" value="Unassembled WGS sequence"/>
</dbReference>
<keyword evidence="2" id="KW-0808">Transferase</keyword>
<comment type="caution">
    <text evidence="5">The sequence shown here is derived from an EMBL/GenBank/DDBJ whole genome shotgun (WGS) entry which is preliminary data.</text>
</comment>
<sequence length="253" mass="28221">MTTTYVVDGRTKANFGEAAKRLTLAGTRAVLLVSVGQRYHEGDKLRATVELVNRSAFGELTIAVADTLQRSNFHGVPPEEAYIRALRAGDDWLARNENILGQLTVPTEVLRWDEALKDPDYPGFRRRIEEAYAEEPEYGQAVDATIGKFIERFTARDPDVDTAEAFRGCLAYLVEECPIIMPMWAHQGYDYVIYPQPMTAAMAATQARFVTGEFPGKGGWLSLRYKKRSATIPQQVRRTVPPTPPSGPEELAP</sequence>
<organism evidence="5 6">
    <name type="scientific">Streptomyces catenulae</name>
    <dbReference type="NCBI Taxonomy" id="66875"/>
    <lineage>
        <taxon>Bacteria</taxon>
        <taxon>Bacillati</taxon>
        <taxon>Actinomycetota</taxon>
        <taxon>Actinomycetes</taxon>
        <taxon>Kitasatosporales</taxon>
        <taxon>Streptomycetaceae</taxon>
        <taxon>Streptomyces</taxon>
    </lineage>
</organism>
<feature type="region of interest" description="Disordered" evidence="4">
    <location>
        <begin position="233"/>
        <end position="253"/>
    </location>
</feature>
<dbReference type="InterPro" id="IPR038622">
    <property type="entry name" value="CDPS_sf"/>
</dbReference>
<gene>
    <name evidence="5" type="ORF">AB0E61_17800</name>
</gene>
<dbReference type="NCBIfam" id="TIGR04539">
    <property type="entry name" value="tRNA_cyclodipep"/>
    <property type="match status" value="1"/>
</dbReference>
<reference evidence="5 6" key="1">
    <citation type="submission" date="2024-06" db="EMBL/GenBank/DDBJ databases">
        <title>The Natural Products Discovery Center: Release of the First 8490 Sequenced Strains for Exploring Actinobacteria Biosynthetic Diversity.</title>
        <authorList>
            <person name="Kalkreuter E."/>
            <person name="Kautsar S.A."/>
            <person name="Yang D."/>
            <person name="Bader C.D."/>
            <person name="Teijaro C.N."/>
            <person name="Fluegel L."/>
            <person name="Davis C.M."/>
            <person name="Simpson J.R."/>
            <person name="Lauterbach L."/>
            <person name="Steele A.D."/>
            <person name="Gui C."/>
            <person name="Meng S."/>
            <person name="Li G."/>
            <person name="Viehrig K."/>
            <person name="Ye F."/>
            <person name="Su P."/>
            <person name="Kiefer A.F."/>
            <person name="Nichols A."/>
            <person name="Cepeda A.J."/>
            <person name="Yan W."/>
            <person name="Fan B."/>
            <person name="Jiang Y."/>
            <person name="Adhikari A."/>
            <person name="Zheng C.-J."/>
            <person name="Schuster L."/>
            <person name="Cowan T.M."/>
            <person name="Smanski M.J."/>
            <person name="Chevrette M.G."/>
            <person name="De Carvalho L.P.S."/>
            <person name="Shen B."/>
        </authorList>
    </citation>
    <scope>NUCLEOTIDE SEQUENCE [LARGE SCALE GENOMIC DNA]</scope>
    <source>
        <strain evidence="5 6">NPDC033039</strain>
    </source>
</reference>
<dbReference type="EMBL" id="JBEZVI010000013">
    <property type="protein sequence ID" value="MEU3711937.1"/>
    <property type="molecule type" value="Genomic_DNA"/>
</dbReference>